<comment type="caution">
    <text evidence="2">The sequence shown here is derived from an EMBL/GenBank/DDBJ whole genome shotgun (WGS) entry which is preliminary data.</text>
</comment>
<feature type="region of interest" description="Disordered" evidence="1">
    <location>
        <begin position="1"/>
        <end position="52"/>
    </location>
</feature>
<accession>A0A5B7EGX9</accession>
<evidence type="ECO:0000313" key="2">
    <source>
        <dbReference type="EMBL" id="MPC33402.1"/>
    </source>
</evidence>
<evidence type="ECO:0000256" key="1">
    <source>
        <dbReference type="SAM" id="MobiDB-lite"/>
    </source>
</evidence>
<sequence>MPSFQAPRRAAHRPQLRQGVDGRGVPGRSEVGDERAAVHSHYHQAEHPPPSCRYLPPTPVLQSILESVSDVTTSTFTMQNTHKYCIPAVHLPPTPAPLACTCNTIIYLKCHQQYLLTYRTRLVGREVGRAVGGFTSSMPHEANREVSRPKPRPLLIQAHALCTAHKATPAAVVTTSNATHTSPGGSEMKNFLLWSYSCLERHIQSLTYVKFSRAAAVSRMRKSRESQGMKVGLEIVEVVVVLVEGSE</sequence>
<reference evidence="2 3" key="1">
    <citation type="submission" date="2019-05" db="EMBL/GenBank/DDBJ databases">
        <title>Another draft genome of Portunus trituberculatus and its Hox gene families provides insights of decapod evolution.</title>
        <authorList>
            <person name="Jeong J.-H."/>
            <person name="Song I."/>
            <person name="Kim S."/>
            <person name="Choi T."/>
            <person name="Kim D."/>
            <person name="Ryu S."/>
            <person name="Kim W."/>
        </authorList>
    </citation>
    <scope>NUCLEOTIDE SEQUENCE [LARGE SCALE GENOMIC DNA]</scope>
    <source>
        <tissue evidence="2">Muscle</tissue>
    </source>
</reference>
<dbReference type="AlphaFoldDB" id="A0A5B7EGX9"/>
<dbReference type="EMBL" id="VSRR010002828">
    <property type="protein sequence ID" value="MPC33402.1"/>
    <property type="molecule type" value="Genomic_DNA"/>
</dbReference>
<evidence type="ECO:0000313" key="3">
    <source>
        <dbReference type="Proteomes" id="UP000324222"/>
    </source>
</evidence>
<proteinExistence type="predicted"/>
<dbReference type="Proteomes" id="UP000324222">
    <property type="component" value="Unassembled WGS sequence"/>
</dbReference>
<protein>
    <submittedName>
        <fullName evidence="2">Uncharacterized protein</fullName>
    </submittedName>
</protein>
<name>A0A5B7EGX9_PORTR</name>
<organism evidence="2 3">
    <name type="scientific">Portunus trituberculatus</name>
    <name type="common">Swimming crab</name>
    <name type="synonym">Neptunus trituberculatus</name>
    <dbReference type="NCBI Taxonomy" id="210409"/>
    <lineage>
        <taxon>Eukaryota</taxon>
        <taxon>Metazoa</taxon>
        <taxon>Ecdysozoa</taxon>
        <taxon>Arthropoda</taxon>
        <taxon>Crustacea</taxon>
        <taxon>Multicrustacea</taxon>
        <taxon>Malacostraca</taxon>
        <taxon>Eumalacostraca</taxon>
        <taxon>Eucarida</taxon>
        <taxon>Decapoda</taxon>
        <taxon>Pleocyemata</taxon>
        <taxon>Brachyura</taxon>
        <taxon>Eubrachyura</taxon>
        <taxon>Portunoidea</taxon>
        <taxon>Portunidae</taxon>
        <taxon>Portuninae</taxon>
        <taxon>Portunus</taxon>
    </lineage>
</organism>
<keyword evidence="3" id="KW-1185">Reference proteome</keyword>
<gene>
    <name evidence="2" type="ORF">E2C01_026751</name>
</gene>